<feature type="transmembrane region" description="Helical" evidence="6">
    <location>
        <begin position="45"/>
        <end position="67"/>
    </location>
</feature>
<feature type="transmembrane region" description="Helical" evidence="6">
    <location>
        <begin position="197"/>
        <end position="218"/>
    </location>
</feature>
<dbReference type="SUPFAM" id="SSF144091">
    <property type="entry name" value="Rhomboid-like"/>
    <property type="match status" value="1"/>
</dbReference>
<organism evidence="8 9">
    <name type="scientific">Corynebacterium matruchotii</name>
    <dbReference type="NCBI Taxonomy" id="43768"/>
    <lineage>
        <taxon>Bacteria</taxon>
        <taxon>Bacillati</taxon>
        <taxon>Actinomycetota</taxon>
        <taxon>Actinomycetes</taxon>
        <taxon>Mycobacteriales</taxon>
        <taxon>Corynebacteriaceae</taxon>
        <taxon>Corynebacterium</taxon>
    </lineage>
</organism>
<evidence type="ECO:0000256" key="2">
    <source>
        <dbReference type="ARBA" id="ARBA00022692"/>
    </source>
</evidence>
<dbReference type="RefSeq" id="WP_005521336.1">
    <property type="nucleotide sequence ID" value="NZ_CAUUEQ010000012.1"/>
</dbReference>
<keyword evidence="4 6" id="KW-0472">Membrane</keyword>
<dbReference type="GeneID" id="84574566"/>
<keyword evidence="3 6" id="KW-1133">Transmembrane helix</keyword>
<dbReference type="InterPro" id="IPR035952">
    <property type="entry name" value="Rhomboid-like_sf"/>
</dbReference>
<dbReference type="GO" id="GO:0016020">
    <property type="term" value="C:membrane"/>
    <property type="evidence" value="ECO:0007669"/>
    <property type="project" value="UniProtKB-SubCell"/>
</dbReference>
<dbReference type="Gene3D" id="1.20.1540.10">
    <property type="entry name" value="Rhomboid-like"/>
    <property type="match status" value="1"/>
</dbReference>
<accession>A0A3S4YF67</accession>
<name>A0A3S4YF67_9CORY</name>
<feature type="transmembrane region" description="Helical" evidence="6">
    <location>
        <begin position="120"/>
        <end position="139"/>
    </location>
</feature>
<evidence type="ECO:0000259" key="7">
    <source>
        <dbReference type="Pfam" id="PF01694"/>
    </source>
</evidence>
<dbReference type="Pfam" id="PF01694">
    <property type="entry name" value="Rhomboid"/>
    <property type="match status" value="1"/>
</dbReference>
<feature type="transmembrane region" description="Helical" evidence="6">
    <location>
        <begin position="173"/>
        <end position="191"/>
    </location>
</feature>
<feature type="transmembrane region" description="Helical" evidence="6">
    <location>
        <begin position="87"/>
        <end position="113"/>
    </location>
</feature>
<reference evidence="8 9" key="1">
    <citation type="submission" date="2018-06" db="EMBL/GenBank/DDBJ databases">
        <authorList>
            <consortium name="Pathogen Informatics"/>
            <person name="Doyle S."/>
        </authorList>
    </citation>
    <scope>NUCLEOTIDE SEQUENCE [LARGE SCALE GENOMIC DNA]</scope>
    <source>
        <strain evidence="8 9">NCTC10254</strain>
    </source>
</reference>
<dbReference type="AlphaFoldDB" id="A0A3S4YF67"/>
<dbReference type="PANTHER" id="PTHR43066:SF11">
    <property type="entry name" value="PEPTIDASE S54 RHOMBOID DOMAIN-CONTAINING PROTEIN"/>
    <property type="match status" value="1"/>
</dbReference>
<evidence type="ECO:0000256" key="6">
    <source>
        <dbReference type="SAM" id="Phobius"/>
    </source>
</evidence>
<evidence type="ECO:0000256" key="4">
    <source>
        <dbReference type="ARBA" id="ARBA00023136"/>
    </source>
</evidence>
<evidence type="ECO:0000256" key="1">
    <source>
        <dbReference type="ARBA" id="ARBA00004141"/>
    </source>
</evidence>
<evidence type="ECO:0000313" key="9">
    <source>
        <dbReference type="Proteomes" id="UP000249886"/>
    </source>
</evidence>
<dbReference type="EMBL" id="UARK01000034">
    <property type="protein sequence ID" value="SPW33663.1"/>
    <property type="molecule type" value="Genomic_DNA"/>
</dbReference>
<feature type="transmembrane region" description="Helical" evidence="6">
    <location>
        <begin position="145"/>
        <end position="166"/>
    </location>
</feature>
<feature type="region of interest" description="Disordered" evidence="5">
    <location>
        <begin position="1"/>
        <end position="24"/>
    </location>
</feature>
<keyword evidence="2 6" id="KW-0812">Transmembrane</keyword>
<comment type="subcellular location">
    <subcellularLocation>
        <location evidence="1">Membrane</location>
        <topology evidence="1">Multi-pass membrane protein</topology>
    </subcellularLocation>
</comment>
<dbReference type="GO" id="GO:0004252">
    <property type="term" value="F:serine-type endopeptidase activity"/>
    <property type="evidence" value="ECO:0007669"/>
    <property type="project" value="InterPro"/>
</dbReference>
<proteinExistence type="predicted"/>
<evidence type="ECO:0000256" key="3">
    <source>
        <dbReference type="ARBA" id="ARBA00022989"/>
    </source>
</evidence>
<dbReference type="InterPro" id="IPR022764">
    <property type="entry name" value="Peptidase_S54_rhomboid_dom"/>
</dbReference>
<comment type="caution">
    <text evidence="8">The sequence shown here is derived from an EMBL/GenBank/DDBJ whole genome shotgun (WGS) entry which is preliminary data.</text>
</comment>
<dbReference type="Proteomes" id="UP000249886">
    <property type="component" value="Unassembled WGS sequence"/>
</dbReference>
<evidence type="ECO:0000313" key="8">
    <source>
        <dbReference type="EMBL" id="SPW33663.1"/>
    </source>
</evidence>
<sequence length="238" mass="26067">MAFSKKTHHQDPYQGAYPPTAGVPAARPQQQVALAKRRQQLKAGISHAVGFVVVIWAIFIINAFVFANNLNYFGIHPWDTSTLWHIITAPLLHGSWEHLIGNTSIGVVCAFLIGWSGKRVFWEVTIISTIVAGAFQWLFGGIGSTHIGASGVIFGWLTYLVIRGIFNRSLSQILVGLALVFYYGGVFYGVLPSEPGISWQGHLGGAIGGFIAGACITSDDPPELKLRRAQRKQQQLRR</sequence>
<protein>
    <submittedName>
        <fullName evidence="8">Rhomboid family protein</fullName>
    </submittedName>
</protein>
<feature type="domain" description="Peptidase S54 rhomboid" evidence="7">
    <location>
        <begin position="82"/>
        <end position="216"/>
    </location>
</feature>
<gene>
    <name evidence="8" type="ORF">NCTC10254_02445</name>
</gene>
<dbReference type="PANTHER" id="PTHR43066">
    <property type="entry name" value="RHOMBOID-RELATED PROTEIN"/>
    <property type="match status" value="1"/>
</dbReference>
<evidence type="ECO:0000256" key="5">
    <source>
        <dbReference type="SAM" id="MobiDB-lite"/>
    </source>
</evidence>